<name>A0A1C6U777_9ACTN</name>
<keyword evidence="2" id="KW-1185">Reference proteome</keyword>
<dbReference type="EMBL" id="FMHZ01000002">
    <property type="protein sequence ID" value="SCL49788.1"/>
    <property type="molecule type" value="Genomic_DNA"/>
</dbReference>
<accession>A0A1C6U777</accession>
<evidence type="ECO:0000313" key="1">
    <source>
        <dbReference type="EMBL" id="SCL49788.1"/>
    </source>
</evidence>
<dbReference type="Proteomes" id="UP000199001">
    <property type="component" value="Unassembled WGS sequence"/>
</dbReference>
<proteinExistence type="predicted"/>
<sequence>MVAKLTQSEPDPATVARQLLAWLGTATWPAEAIAGDGDLARRLLTELGSSTVERVLPDLADPSEVMGGVVWATHQPDDTSSVVALGPAIKRILSR</sequence>
<evidence type="ECO:0008006" key="3">
    <source>
        <dbReference type="Google" id="ProtNLM"/>
    </source>
</evidence>
<reference evidence="2" key="1">
    <citation type="submission" date="2016-06" db="EMBL/GenBank/DDBJ databases">
        <authorList>
            <person name="Varghese N."/>
            <person name="Submissions Spin"/>
        </authorList>
    </citation>
    <scope>NUCLEOTIDE SEQUENCE [LARGE SCALE GENOMIC DNA]</scope>
    <source>
        <strain evidence="2">DSM 43903</strain>
    </source>
</reference>
<gene>
    <name evidence="1" type="ORF">GA0070606_1527</name>
</gene>
<organism evidence="1 2">
    <name type="scientific">Micromonospora citrea</name>
    <dbReference type="NCBI Taxonomy" id="47855"/>
    <lineage>
        <taxon>Bacteria</taxon>
        <taxon>Bacillati</taxon>
        <taxon>Actinomycetota</taxon>
        <taxon>Actinomycetes</taxon>
        <taxon>Micromonosporales</taxon>
        <taxon>Micromonosporaceae</taxon>
        <taxon>Micromonospora</taxon>
    </lineage>
</organism>
<dbReference type="AlphaFoldDB" id="A0A1C6U777"/>
<protein>
    <recommendedName>
        <fullName evidence="3">DUF5071 domain-containing protein</fullName>
    </recommendedName>
</protein>
<evidence type="ECO:0000313" key="2">
    <source>
        <dbReference type="Proteomes" id="UP000199001"/>
    </source>
</evidence>